<keyword evidence="3" id="KW-1185">Reference proteome</keyword>
<dbReference type="InterPro" id="IPR036047">
    <property type="entry name" value="F-box-like_dom_sf"/>
</dbReference>
<dbReference type="Pfam" id="PF07734">
    <property type="entry name" value="FBA_1"/>
    <property type="match status" value="1"/>
</dbReference>
<dbReference type="InterPro" id="IPR017451">
    <property type="entry name" value="F-box-assoc_interact_dom"/>
</dbReference>
<dbReference type="SMART" id="SM00256">
    <property type="entry name" value="FBOX"/>
    <property type="match status" value="1"/>
</dbReference>
<dbReference type="EMBL" id="OZ034819">
    <property type="protein sequence ID" value="CAL1397238.1"/>
    <property type="molecule type" value="Genomic_DNA"/>
</dbReference>
<name>A0AAV2FHS6_9ROSI</name>
<dbReference type="SUPFAM" id="SSF81383">
    <property type="entry name" value="F-box domain"/>
    <property type="match status" value="1"/>
</dbReference>
<accession>A0AAV2FHS6</accession>
<dbReference type="AlphaFoldDB" id="A0AAV2FHS6"/>
<gene>
    <name evidence="2" type="ORF">LTRI10_LOCUS37554</name>
</gene>
<dbReference type="Proteomes" id="UP001497516">
    <property type="component" value="Chromosome 6"/>
</dbReference>
<dbReference type="PANTHER" id="PTHR31672:SF13">
    <property type="entry name" value="F-BOX PROTEIN CPR30-LIKE"/>
    <property type="match status" value="1"/>
</dbReference>
<evidence type="ECO:0000259" key="1">
    <source>
        <dbReference type="SMART" id="SM00256"/>
    </source>
</evidence>
<dbReference type="InterPro" id="IPR050796">
    <property type="entry name" value="SCF_F-box_component"/>
</dbReference>
<reference evidence="2 3" key="1">
    <citation type="submission" date="2024-04" db="EMBL/GenBank/DDBJ databases">
        <authorList>
            <person name="Fracassetti M."/>
        </authorList>
    </citation>
    <scope>NUCLEOTIDE SEQUENCE [LARGE SCALE GENOMIC DNA]</scope>
</reference>
<evidence type="ECO:0000313" key="2">
    <source>
        <dbReference type="EMBL" id="CAL1397238.1"/>
    </source>
</evidence>
<dbReference type="Pfam" id="PF00646">
    <property type="entry name" value="F-box"/>
    <property type="match status" value="1"/>
</dbReference>
<proteinExistence type="predicted"/>
<dbReference type="InterPro" id="IPR001810">
    <property type="entry name" value="F-box_dom"/>
</dbReference>
<sequence>MHNDGIPEDLTNDILRRLPLGKCIFRFRCVSKSWRDLLSDASPNLPLIQCFGEKFRPPVYTRHSPAAAPLLSCAVQQQFFSDDESRRPKVAGYCNSLFCIADGDNNQKDLILWNPATSETKVVPGNPFFTYQDDSPTVGFGFDSATNDYKIVIQCEWRSEWGRSCNNELGIYSLRNDSWRWRRMVHDWANLPSGQAPQFHEGKLYWWQPRERDLCVTLFDLAREARGIDSCSVPRL</sequence>
<protein>
    <recommendedName>
        <fullName evidence="1">F-box domain-containing protein</fullName>
    </recommendedName>
</protein>
<feature type="domain" description="F-box" evidence="1">
    <location>
        <begin position="6"/>
        <end position="47"/>
    </location>
</feature>
<dbReference type="PANTHER" id="PTHR31672">
    <property type="entry name" value="BNACNNG10540D PROTEIN"/>
    <property type="match status" value="1"/>
</dbReference>
<evidence type="ECO:0000313" key="3">
    <source>
        <dbReference type="Proteomes" id="UP001497516"/>
    </source>
</evidence>
<dbReference type="NCBIfam" id="TIGR01640">
    <property type="entry name" value="F_box_assoc_1"/>
    <property type="match status" value="1"/>
</dbReference>
<organism evidence="2 3">
    <name type="scientific">Linum trigynum</name>
    <dbReference type="NCBI Taxonomy" id="586398"/>
    <lineage>
        <taxon>Eukaryota</taxon>
        <taxon>Viridiplantae</taxon>
        <taxon>Streptophyta</taxon>
        <taxon>Embryophyta</taxon>
        <taxon>Tracheophyta</taxon>
        <taxon>Spermatophyta</taxon>
        <taxon>Magnoliopsida</taxon>
        <taxon>eudicotyledons</taxon>
        <taxon>Gunneridae</taxon>
        <taxon>Pentapetalae</taxon>
        <taxon>rosids</taxon>
        <taxon>fabids</taxon>
        <taxon>Malpighiales</taxon>
        <taxon>Linaceae</taxon>
        <taxon>Linum</taxon>
    </lineage>
</organism>
<dbReference type="InterPro" id="IPR006527">
    <property type="entry name" value="F-box-assoc_dom_typ1"/>
</dbReference>